<dbReference type="GO" id="GO:0022857">
    <property type="term" value="F:transmembrane transporter activity"/>
    <property type="evidence" value="ECO:0007669"/>
    <property type="project" value="InterPro"/>
</dbReference>
<dbReference type="Pfam" id="PF07690">
    <property type="entry name" value="MFS_1"/>
    <property type="match status" value="1"/>
</dbReference>
<feature type="transmembrane region" description="Helical" evidence="5">
    <location>
        <begin position="105"/>
        <end position="126"/>
    </location>
</feature>
<keyword evidence="4 5" id="KW-0472">Membrane</keyword>
<feature type="transmembrane region" description="Helical" evidence="5">
    <location>
        <begin position="45"/>
        <end position="63"/>
    </location>
</feature>
<dbReference type="InterPro" id="IPR011701">
    <property type="entry name" value="MFS"/>
</dbReference>
<dbReference type="GO" id="GO:0005886">
    <property type="term" value="C:plasma membrane"/>
    <property type="evidence" value="ECO:0007669"/>
    <property type="project" value="UniProtKB-SubCell"/>
</dbReference>
<dbReference type="Gene3D" id="1.20.1720.10">
    <property type="entry name" value="Multidrug resistance protein D"/>
    <property type="match status" value="1"/>
</dbReference>
<dbReference type="PATRIC" id="fig|186479.3.peg.9531"/>
<feature type="non-terminal residue" evidence="7">
    <location>
        <position position="1"/>
    </location>
</feature>
<accession>A0A0P9HCA7</accession>
<evidence type="ECO:0000256" key="2">
    <source>
        <dbReference type="ARBA" id="ARBA00022692"/>
    </source>
</evidence>
<evidence type="ECO:0000313" key="8">
    <source>
        <dbReference type="Proteomes" id="UP000050509"/>
    </source>
</evidence>
<dbReference type="InterPro" id="IPR020846">
    <property type="entry name" value="MFS_dom"/>
</dbReference>
<feature type="transmembrane region" description="Helical" evidence="5">
    <location>
        <begin position="206"/>
        <end position="227"/>
    </location>
</feature>
<feature type="transmembrane region" description="Helical" evidence="5">
    <location>
        <begin position="475"/>
        <end position="493"/>
    </location>
</feature>
<feature type="transmembrane region" description="Helical" evidence="5">
    <location>
        <begin position="269"/>
        <end position="291"/>
    </location>
</feature>
<evidence type="ECO:0000256" key="1">
    <source>
        <dbReference type="ARBA" id="ARBA00004651"/>
    </source>
</evidence>
<evidence type="ECO:0000256" key="5">
    <source>
        <dbReference type="SAM" id="Phobius"/>
    </source>
</evidence>
<keyword evidence="3 5" id="KW-1133">Transmembrane helix</keyword>
<feature type="transmembrane region" description="Helical" evidence="5">
    <location>
        <begin position="20"/>
        <end position="38"/>
    </location>
</feature>
<evidence type="ECO:0000256" key="4">
    <source>
        <dbReference type="ARBA" id="ARBA00023136"/>
    </source>
</evidence>
<keyword evidence="8" id="KW-1185">Reference proteome</keyword>
<reference evidence="7 8" key="1">
    <citation type="submission" date="2015-09" db="EMBL/GenBank/DDBJ databases">
        <title>Draft genome sequence of Kouleothrix aurantiaca JCM 19913.</title>
        <authorList>
            <person name="Hemp J."/>
        </authorList>
    </citation>
    <scope>NUCLEOTIDE SEQUENCE [LARGE SCALE GENOMIC DNA]</scope>
    <source>
        <strain evidence="7 8">COM-B</strain>
    </source>
</reference>
<feature type="domain" description="Major facilitator superfamily (MFS) profile" evidence="6">
    <location>
        <begin position="1"/>
        <end position="359"/>
    </location>
</feature>
<dbReference type="PROSITE" id="PS50850">
    <property type="entry name" value="MFS"/>
    <property type="match status" value="1"/>
</dbReference>
<dbReference type="PANTHER" id="PTHR23501:SF197">
    <property type="entry name" value="COMD"/>
    <property type="match status" value="1"/>
</dbReference>
<evidence type="ECO:0000259" key="6">
    <source>
        <dbReference type="PROSITE" id="PS50850"/>
    </source>
</evidence>
<comment type="caution">
    <text evidence="7">The sequence shown here is derived from an EMBL/GenBank/DDBJ whole genome shotgun (WGS) entry which is preliminary data.</text>
</comment>
<evidence type="ECO:0000313" key="7">
    <source>
        <dbReference type="EMBL" id="KPV52118.1"/>
    </source>
</evidence>
<dbReference type="SUPFAM" id="SSF103473">
    <property type="entry name" value="MFS general substrate transporter"/>
    <property type="match status" value="1"/>
</dbReference>
<comment type="subcellular location">
    <subcellularLocation>
        <location evidence="1">Cell membrane</location>
        <topology evidence="1">Multi-pass membrane protein</topology>
    </subcellularLocation>
</comment>
<proteinExistence type="predicted"/>
<sequence length="511" mass="54225">LCGIAPSMFMLVVFRGVQGFGAAALTSTAFAVPADLFVPAERPRYQGIFMGVFGLASVIGPFVGGLLTDGPGWRWVFYVNMPLGLLALAFIVMKMPRMHSGLRTPVDYLGAATLMVAVVPMLLALTLDKTIHPWTSPLILGLLALAVVGLVSFIAVERRAAGPIIPLQLFRNRTFALTMLASPLLGACLFTAVLFLSLYLVNVLGVSATAAGSTLIPLMGGMVISSIVSSQIVQRLGRYKFMVLGGLLLMAFGYWWLTTLDVNTTLAEVRWRMIVLGVGLGPAMPTLTLALQNAVPFENIGTATAARQFFQQLGQVLGAAIFGAILTTTLTSSIEANLAPVKAKLPAEMAAQFDTSKLKNGTATEGAAGTPVSAEQRIADAISQRFDAQRALLTKALGENDPAAIKELSANPQTPDSLRQLRAVNLPEPTRKMALAQALAALDTAEADAQAQGQQLGGEISAGVKQAFTESVTQLYWYAIPLVLIAFFIALFIPELPLRRTNGPAPAVMVE</sequence>
<dbReference type="Proteomes" id="UP000050509">
    <property type="component" value="Unassembled WGS sequence"/>
</dbReference>
<feature type="transmembrane region" description="Helical" evidence="5">
    <location>
        <begin position="239"/>
        <end position="257"/>
    </location>
</feature>
<name>A0A0P9HCA7_9CHLR</name>
<gene>
    <name evidence="7" type="ORF">SE17_17350</name>
</gene>
<keyword evidence="2 5" id="KW-0812">Transmembrane</keyword>
<feature type="transmembrane region" description="Helical" evidence="5">
    <location>
        <begin position="138"/>
        <end position="156"/>
    </location>
</feature>
<feature type="transmembrane region" description="Helical" evidence="5">
    <location>
        <begin position="75"/>
        <end position="93"/>
    </location>
</feature>
<dbReference type="PANTHER" id="PTHR23501">
    <property type="entry name" value="MAJOR FACILITATOR SUPERFAMILY"/>
    <property type="match status" value="1"/>
</dbReference>
<dbReference type="AlphaFoldDB" id="A0A0P9HCA7"/>
<dbReference type="InterPro" id="IPR036259">
    <property type="entry name" value="MFS_trans_sf"/>
</dbReference>
<feature type="transmembrane region" description="Helical" evidence="5">
    <location>
        <begin position="177"/>
        <end position="200"/>
    </location>
</feature>
<dbReference type="Gene3D" id="1.20.1250.20">
    <property type="entry name" value="MFS general substrate transporter like domains"/>
    <property type="match status" value="1"/>
</dbReference>
<protein>
    <submittedName>
        <fullName evidence="7">Multidrug MFS transporter</fullName>
    </submittedName>
</protein>
<dbReference type="PRINTS" id="PR01036">
    <property type="entry name" value="TCRTETB"/>
</dbReference>
<dbReference type="EMBL" id="LJCR01000653">
    <property type="protein sequence ID" value="KPV52118.1"/>
    <property type="molecule type" value="Genomic_DNA"/>
</dbReference>
<organism evidence="7 8">
    <name type="scientific">Kouleothrix aurantiaca</name>
    <dbReference type="NCBI Taxonomy" id="186479"/>
    <lineage>
        <taxon>Bacteria</taxon>
        <taxon>Bacillati</taxon>
        <taxon>Chloroflexota</taxon>
        <taxon>Chloroflexia</taxon>
        <taxon>Chloroflexales</taxon>
        <taxon>Roseiflexineae</taxon>
        <taxon>Roseiflexaceae</taxon>
        <taxon>Kouleothrix</taxon>
    </lineage>
</organism>
<evidence type="ECO:0000256" key="3">
    <source>
        <dbReference type="ARBA" id="ARBA00022989"/>
    </source>
</evidence>